<dbReference type="STRING" id="454130.A0A0U4Z290"/>
<dbReference type="OrthoDB" id="2588159at2759"/>
<name>A0A0U4Z290_ASPCI</name>
<dbReference type="EMBL" id="CDMC01000004">
    <property type="protein sequence ID" value="CEL03765.1"/>
    <property type="molecule type" value="Genomic_DNA"/>
</dbReference>
<evidence type="ECO:0000313" key="1">
    <source>
        <dbReference type="EMBL" id="CEL03765.1"/>
    </source>
</evidence>
<sequence>MVTHQGSIRYTNSANASTITTRPRVQNGYIYWIYSSSQTSQTVYLEGEGFPLRLNLWTGQVSPIASFKTAAGYTAINVTIGQNGAEAIFLGRPNPYGVKNLNRHLVATDAEGITDEDGKVYVRATKNGNHSAQLSTGQTAAVRFYSIPGPIVPTRWSLTVEDWSPAVANATGRDSPLTDKTTLSPVTLETLRSWHNISGREYASGVGTYRTTANLTLTQPRGSQKPQSLGVYLCVGDVQGSSSLRINNQVVPGLDFFNSAPLDVTRHLRDGENDYSRDNAMEQASKDLASLVRGGGALEPEKIGLLGPVTLTYYAQEQVV</sequence>
<proteinExistence type="predicted"/>
<evidence type="ECO:0000313" key="2">
    <source>
        <dbReference type="Proteomes" id="UP000054771"/>
    </source>
</evidence>
<gene>
    <name evidence="1" type="ORF">ASPCAL04909</name>
</gene>
<reference evidence="2" key="1">
    <citation type="journal article" date="2016" name="Genome Announc.">
        <title>Draft genome sequences of fungus Aspergillus calidoustus.</title>
        <authorList>
            <person name="Horn F."/>
            <person name="Linde J."/>
            <person name="Mattern D.J."/>
            <person name="Walther G."/>
            <person name="Guthke R."/>
            <person name="Scherlach K."/>
            <person name="Martin K."/>
            <person name="Brakhage A.A."/>
            <person name="Petzke L."/>
            <person name="Valiante V."/>
        </authorList>
    </citation>
    <scope>NUCLEOTIDE SEQUENCE [LARGE SCALE GENOMIC DNA]</scope>
    <source>
        <strain evidence="2">SF006504</strain>
    </source>
</reference>
<keyword evidence="2" id="KW-1185">Reference proteome</keyword>
<protein>
    <submittedName>
        <fullName evidence="1">Uncharacterized protein</fullName>
    </submittedName>
</protein>
<accession>A0A0U4Z290</accession>
<organism evidence="1 2">
    <name type="scientific">Aspergillus calidoustus</name>
    <dbReference type="NCBI Taxonomy" id="454130"/>
    <lineage>
        <taxon>Eukaryota</taxon>
        <taxon>Fungi</taxon>
        <taxon>Dikarya</taxon>
        <taxon>Ascomycota</taxon>
        <taxon>Pezizomycotina</taxon>
        <taxon>Eurotiomycetes</taxon>
        <taxon>Eurotiomycetidae</taxon>
        <taxon>Eurotiales</taxon>
        <taxon>Aspergillaceae</taxon>
        <taxon>Aspergillus</taxon>
        <taxon>Aspergillus subgen. Nidulantes</taxon>
    </lineage>
</organism>
<dbReference type="Proteomes" id="UP000054771">
    <property type="component" value="Unassembled WGS sequence"/>
</dbReference>
<dbReference type="AlphaFoldDB" id="A0A0U4Z290"/>